<dbReference type="Proteomes" id="UP000738126">
    <property type="component" value="Unassembled WGS sequence"/>
</dbReference>
<dbReference type="InterPro" id="IPR010985">
    <property type="entry name" value="Ribbon_hlx_hlx"/>
</dbReference>
<organism evidence="1 2">
    <name type="scientific">Halorhodospira neutriphila</name>
    <dbReference type="NCBI Taxonomy" id="168379"/>
    <lineage>
        <taxon>Bacteria</taxon>
        <taxon>Pseudomonadati</taxon>
        <taxon>Pseudomonadota</taxon>
        <taxon>Gammaproteobacteria</taxon>
        <taxon>Chromatiales</taxon>
        <taxon>Ectothiorhodospiraceae</taxon>
        <taxon>Halorhodospira</taxon>
    </lineage>
</organism>
<dbReference type="Pfam" id="PF19891">
    <property type="entry name" value="DUF6364"/>
    <property type="match status" value="1"/>
</dbReference>
<keyword evidence="2" id="KW-1185">Reference proteome</keyword>
<evidence type="ECO:0000313" key="2">
    <source>
        <dbReference type="Proteomes" id="UP000738126"/>
    </source>
</evidence>
<gene>
    <name evidence="1" type="ORF">CKO13_00205</name>
</gene>
<dbReference type="RefSeq" id="WP_200255681.1">
    <property type="nucleotide sequence ID" value="NZ_NRSH01000001.1"/>
</dbReference>
<dbReference type="SUPFAM" id="SSF47598">
    <property type="entry name" value="Ribbon-helix-helix"/>
    <property type="match status" value="1"/>
</dbReference>
<dbReference type="EMBL" id="NRSH01000001">
    <property type="protein sequence ID" value="MBK1725473.1"/>
    <property type="molecule type" value="Genomic_DNA"/>
</dbReference>
<accession>A0ABS1E3C9</accession>
<comment type="caution">
    <text evidence="1">The sequence shown here is derived from an EMBL/GenBank/DDBJ whole genome shotgun (WGS) entry which is preliminary data.</text>
</comment>
<name>A0ABS1E3C9_9GAMM</name>
<proteinExistence type="predicted"/>
<sequence>MEQETTKITIRLPKQDVEFAKAYAKAHGISMTEVIDRHLRQLRALERHTPSAELDAITGLLPADLDAEQAYRDHLAEKHRS</sequence>
<protein>
    <submittedName>
        <fullName evidence="1">Uncharacterized protein</fullName>
    </submittedName>
</protein>
<evidence type="ECO:0000313" key="1">
    <source>
        <dbReference type="EMBL" id="MBK1725473.1"/>
    </source>
</evidence>
<reference evidence="1 2" key="1">
    <citation type="journal article" date="2020" name="Microorganisms">
        <title>Osmotic Adaptation and Compatible Solute Biosynthesis of Phototrophic Bacteria as Revealed from Genome Analyses.</title>
        <authorList>
            <person name="Imhoff J.F."/>
            <person name="Rahn T."/>
            <person name="Kunzel S."/>
            <person name="Keller A."/>
            <person name="Neulinger S.C."/>
        </authorList>
    </citation>
    <scope>NUCLEOTIDE SEQUENCE [LARGE SCALE GENOMIC DNA]</scope>
    <source>
        <strain evidence="1 2">DSM 15116</strain>
    </source>
</reference>
<dbReference type="InterPro" id="IPR045944">
    <property type="entry name" value="DUF6364"/>
</dbReference>